<evidence type="ECO:0000313" key="5">
    <source>
        <dbReference type="Proteomes" id="UP000502297"/>
    </source>
</evidence>
<organism evidence="4 5">
    <name type="scientific">Acinetobacter shaoyimingii</name>
    <dbReference type="NCBI Taxonomy" id="2715164"/>
    <lineage>
        <taxon>Bacteria</taxon>
        <taxon>Pseudomonadati</taxon>
        <taxon>Pseudomonadota</taxon>
        <taxon>Gammaproteobacteria</taxon>
        <taxon>Moraxellales</taxon>
        <taxon>Moraxellaceae</taxon>
        <taxon>Acinetobacter</taxon>
    </lineage>
</organism>
<dbReference type="EC" id="6.6.1.2" evidence="4"/>
<dbReference type="NCBIfam" id="NF004644">
    <property type="entry name" value="PRK05989.2-2"/>
    <property type="match status" value="1"/>
</dbReference>
<protein>
    <submittedName>
        <fullName evidence="4">Cobaltochelatase subunit CobN</fullName>
        <ecNumber evidence="4">6.6.1.2</ecNumber>
    </submittedName>
</protein>
<dbReference type="PANTHER" id="PTHR44119:SF4">
    <property type="entry name" value="AEROBIC COBALTOCHELATASE SUBUNIT COBN"/>
    <property type="match status" value="1"/>
</dbReference>
<feature type="region of interest" description="Disordered" evidence="1">
    <location>
        <begin position="1324"/>
        <end position="1343"/>
    </location>
</feature>
<feature type="region of interest" description="Disordered" evidence="1">
    <location>
        <begin position="1281"/>
        <end position="1317"/>
    </location>
</feature>
<feature type="domain" description="CobN/magnesium chelatase" evidence="3">
    <location>
        <begin position="154"/>
        <end position="1231"/>
    </location>
</feature>
<keyword evidence="2" id="KW-1133">Transmembrane helix</keyword>
<feature type="transmembrane region" description="Helical" evidence="2">
    <location>
        <begin position="21"/>
        <end position="38"/>
    </location>
</feature>
<accession>A0A6G8RTX1</accession>
<evidence type="ECO:0000256" key="1">
    <source>
        <dbReference type="SAM" id="MobiDB-lite"/>
    </source>
</evidence>
<name>A0A6G8RTX1_9GAMM</name>
<dbReference type="KEGG" id="asha:G8E00_04295"/>
<keyword evidence="5" id="KW-1185">Reference proteome</keyword>
<dbReference type="RefSeq" id="WP_166222163.1">
    <property type="nucleotide sequence ID" value="NZ_CP049801.1"/>
</dbReference>
<proteinExistence type="predicted"/>
<gene>
    <name evidence="4" type="primary">cobN</name>
    <name evidence="4" type="ORF">G8E00_04295</name>
</gene>
<keyword evidence="2" id="KW-0812">Transmembrane</keyword>
<dbReference type="CDD" id="cd10150">
    <property type="entry name" value="CobN_like"/>
    <property type="match status" value="1"/>
</dbReference>
<reference evidence="4 5" key="1">
    <citation type="submission" date="2020-03" db="EMBL/GenBank/DDBJ databases">
        <authorList>
            <person name="Zhu W."/>
        </authorList>
    </citation>
    <scope>NUCLEOTIDE SEQUENCE [LARGE SCALE GENOMIC DNA]</scope>
    <source>
        <strain evidence="4 5">323-1</strain>
    </source>
</reference>
<dbReference type="GO" id="GO:0051116">
    <property type="term" value="F:cobaltochelatase activity"/>
    <property type="evidence" value="ECO:0007669"/>
    <property type="project" value="UniProtKB-EC"/>
</dbReference>
<feature type="compositionally biased region" description="Basic and acidic residues" evidence="1">
    <location>
        <begin position="1294"/>
        <end position="1305"/>
    </location>
</feature>
<dbReference type="PANTHER" id="PTHR44119">
    <property type="entry name" value="MAGNESIUM-CHELATASE SUBUNIT CHLH, CHLOROPLASTIC"/>
    <property type="match status" value="1"/>
</dbReference>
<sequence length="1402" mass="158735">MMKSLIRNPIDPIHIQKSLDLNFILGILSIFLCVYFMSNTAFAHTADAQTKVLVLHTDFVANTKFEKLAPIASKQNVQLKHLQVNQNQQAVQQSIQQADVVILDVPRPPDRKQVEELALESLKAQDKAYMTIGGGAPQFQKIPKLFGFKLLDLYYNGGEINFSHYFEAIHLWHSEGKKITFKTQKLPEISIYHTGSQGYFDSVQSYLDWYQQNVTDQKKLAIQAQTAYLVYVFHPSNITNLTSEKIDQLIKLTEQKGIVPIVLLWSESKSKTKLSDFFKDTPITAMVNMTHIQNGQDIVAELKKLNIPMIQSLNFNGNVEQWNNSKSGVPPHLASIFLSLPETWGFSDPLVLSLNDGGQERWIEPQVNVLLDRVIAQSKLKNKANKEKHIGIMFWNYPYGQKNLSASNLNIPLSIENIQKSLKENGYITQLIKETQIIADAQTLLSAYYQHEKLAELEQKELLSYFPVESYLQWLKTLPEQRQQQLQESADIEKLSKHWAVVKRQGELYFAIPSQRYGNLLLLPQPPRGAKVGENYHSQDAVPDPLYLATYLYVQQETDALIHLGTHGTQEWLPGKEKGLAADDYPLLTAGALPIFYPYVQDNIAEAMQAKRRGRAVTVSHQTAPLAPSGLYDELRDMHDLIHQFAQLDDGIVKQQIQGKIIALTEQSGVLKDLNLTKAQVQNDFPQFYNKLHDHLHQLAQQAVPMGLHRFGSSAPEDQRLMIVLQQLDAGYFEALDLDKNEVFNADAETIRKSLAYRYLAHYVLNPPESKGFGWLKSKAADLQVDADVQKIGQSRKLKTYIETAQKNYEYLNADGEMQSLLNALSGGYVLAGAGGDPIRQPESVSGRNLYAFEVNKIPTKAAYEMGQKTFEQMIAQYQQNHPKQYPKKIAFSLWSSETIRHLGVSEGQVLAALGLKPVWDQAGKLVSLDIIPQQALKRPRVDVVIQATSVYRDQFDSFMRLLAGAMAKLSDLNEPNNQIYENAQDIQQALIAQKVDPEQAKALSQLKIFSNEPGEYGSGLTKKTLSYDDWDNEQELANTFLNNLQYAYGVKTWGEKAPVNLFAENLKGVDVAIMSRSSNVHGVLSTDHPFEYLGGLSLAVRSVQGESPELLITDLRQNKAEVTSLKAYLSDELRTHYLNPEWIKSMQKEGYAGTLEVINVTNNLYGWNVTDPSVVRADQWQDMYETYVQDKRELGVNEWFKQHNPSAQLQVLNRIAEAIRQDYWQADDETKREIAEKIQALQKQVNLPLESKKLNEFTQSILKQNVDASSDNSKQVDKAIDQVNLENSPEIQRNIDDKSDDKSTQNHQASGRGLNPTMQTLKEADANQSAQHQSQSSIEIQTPKTYQKNIQNQTHQKVKGQALEQVKKKSETQDYVWLGVFLLSLLVGLGGFKQFMQQRTK</sequence>
<feature type="compositionally biased region" description="Low complexity" evidence="1">
    <location>
        <begin position="1329"/>
        <end position="1338"/>
    </location>
</feature>
<dbReference type="InterPro" id="IPR003672">
    <property type="entry name" value="CobN/Mg_chltase"/>
</dbReference>
<dbReference type="EMBL" id="CP049801">
    <property type="protein sequence ID" value="QIO05238.1"/>
    <property type="molecule type" value="Genomic_DNA"/>
</dbReference>
<evidence type="ECO:0000256" key="2">
    <source>
        <dbReference type="SAM" id="Phobius"/>
    </source>
</evidence>
<evidence type="ECO:0000313" key="4">
    <source>
        <dbReference type="EMBL" id="QIO05238.1"/>
    </source>
</evidence>
<keyword evidence="4" id="KW-0436">Ligase</keyword>
<feature type="transmembrane region" description="Helical" evidence="2">
    <location>
        <begin position="1376"/>
        <end position="1393"/>
    </location>
</feature>
<dbReference type="Pfam" id="PF02514">
    <property type="entry name" value="CobN-Mg_chel"/>
    <property type="match status" value="1"/>
</dbReference>
<evidence type="ECO:0000259" key="3">
    <source>
        <dbReference type="Pfam" id="PF02514"/>
    </source>
</evidence>
<dbReference type="Proteomes" id="UP000502297">
    <property type="component" value="Chromosome"/>
</dbReference>
<keyword evidence="2" id="KW-0472">Membrane</keyword>